<accession>A0ABY4C330</accession>
<dbReference type="InterPro" id="IPR051678">
    <property type="entry name" value="AGP_Transferase"/>
</dbReference>
<sequence>MESITKNRQSLDALKSMIERAYGPGRVPVGDDIADELGHGWFNVAYRVRLADGAEVVLKIAPPADVEVMSYEHEMMRNELTALALVQEHTGVPVPRIDFADTTRTLCDADWFTMPYIDADNFGVLLESGRVAPDESDLLHEQLGAVTRELNSVIGPHFGPLRGPGFATWREAFTGMIGDVLRDGERADVDLGRSYAELREVVAAHADALDEVVEPRFVEWDLWPGNTMVRDGRIVAIIDHERALWGDPLIEGGFTGIDLAAFGDPSAFLRGYGRDAADLTETERRRRRLYTLYLVLVMIVETRYRGHAEPWQYDWSRARLDELMPLFG</sequence>
<dbReference type="Pfam" id="PF01636">
    <property type="entry name" value="APH"/>
    <property type="match status" value="1"/>
</dbReference>
<feature type="domain" description="Aminoglycoside phosphotransferase" evidence="1">
    <location>
        <begin position="36"/>
        <end position="287"/>
    </location>
</feature>
<dbReference type="InterPro" id="IPR002575">
    <property type="entry name" value="Aminoglycoside_PTrfase"/>
</dbReference>
<dbReference type="Gene3D" id="3.30.200.20">
    <property type="entry name" value="Phosphorylase Kinase, domain 1"/>
    <property type="match status" value="1"/>
</dbReference>
<dbReference type="InterPro" id="IPR011009">
    <property type="entry name" value="Kinase-like_dom_sf"/>
</dbReference>
<dbReference type="SUPFAM" id="SSF56112">
    <property type="entry name" value="Protein kinase-like (PK-like)"/>
    <property type="match status" value="1"/>
</dbReference>
<organism evidence="2 3">
    <name type="scientific">Agromyces larvae</name>
    <dbReference type="NCBI Taxonomy" id="2929802"/>
    <lineage>
        <taxon>Bacteria</taxon>
        <taxon>Bacillati</taxon>
        <taxon>Actinomycetota</taxon>
        <taxon>Actinomycetes</taxon>
        <taxon>Micrococcales</taxon>
        <taxon>Microbacteriaceae</taxon>
        <taxon>Agromyces</taxon>
    </lineage>
</organism>
<dbReference type="PANTHER" id="PTHR21310:SF15">
    <property type="entry name" value="AMINOGLYCOSIDE PHOSPHOTRANSFERASE DOMAIN-CONTAINING PROTEIN"/>
    <property type="match status" value="1"/>
</dbReference>
<proteinExistence type="predicted"/>
<keyword evidence="3" id="KW-1185">Reference proteome</keyword>
<evidence type="ECO:0000313" key="3">
    <source>
        <dbReference type="Proteomes" id="UP000832097"/>
    </source>
</evidence>
<dbReference type="Proteomes" id="UP000832097">
    <property type="component" value="Chromosome"/>
</dbReference>
<evidence type="ECO:0000259" key="1">
    <source>
        <dbReference type="Pfam" id="PF01636"/>
    </source>
</evidence>
<gene>
    <name evidence="2" type="ORF">MTO99_07640</name>
</gene>
<name>A0ABY4C330_9MICO</name>
<dbReference type="EMBL" id="CP094528">
    <property type="protein sequence ID" value="UOE45609.1"/>
    <property type="molecule type" value="Genomic_DNA"/>
</dbReference>
<dbReference type="Gene3D" id="3.90.1200.10">
    <property type="match status" value="1"/>
</dbReference>
<dbReference type="PANTHER" id="PTHR21310">
    <property type="entry name" value="AMINOGLYCOSIDE PHOSPHOTRANSFERASE-RELATED-RELATED"/>
    <property type="match status" value="1"/>
</dbReference>
<dbReference type="RefSeq" id="WP_243558208.1">
    <property type="nucleotide sequence ID" value="NZ_CP094528.1"/>
</dbReference>
<protein>
    <submittedName>
        <fullName evidence="2">Aminoglycoside phosphotransferase family protein</fullName>
    </submittedName>
</protein>
<reference evidence="2 3" key="1">
    <citation type="submission" date="2022-03" db="EMBL/GenBank/DDBJ databases">
        <title>Mucilaginibacter sp. isolated from the gut of Protaetia brevitarsis seulensis larvae.</title>
        <authorList>
            <person name="Won M."/>
            <person name="Kim S.-J."/>
            <person name="Kwon S.-W."/>
        </authorList>
    </citation>
    <scope>NUCLEOTIDE SEQUENCE [LARGE SCALE GENOMIC DNA]</scope>
    <source>
        <strain evidence="2 3">CFWR-12</strain>
    </source>
</reference>
<evidence type="ECO:0000313" key="2">
    <source>
        <dbReference type="EMBL" id="UOE45609.1"/>
    </source>
</evidence>